<feature type="non-terminal residue" evidence="1">
    <location>
        <position position="1"/>
    </location>
</feature>
<dbReference type="Proteomes" id="UP001153678">
    <property type="component" value="Unassembled WGS sequence"/>
</dbReference>
<dbReference type="EMBL" id="CAMKVN010007560">
    <property type="protein sequence ID" value="CAI2191618.1"/>
    <property type="molecule type" value="Genomic_DNA"/>
</dbReference>
<evidence type="ECO:0000313" key="2">
    <source>
        <dbReference type="Proteomes" id="UP001153678"/>
    </source>
</evidence>
<evidence type="ECO:0000313" key="1">
    <source>
        <dbReference type="EMBL" id="CAI2191618.1"/>
    </source>
</evidence>
<name>A0A9W4T3U8_9GLOM</name>
<organism evidence="1 2">
    <name type="scientific">Funneliformis geosporum</name>
    <dbReference type="NCBI Taxonomy" id="1117311"/>
    <lineage>
        <taxon>Eukaryota</taxon>
        <taxon>Fungi</taxon>
        <taxon>Fungi incertae sedis</taxon>
        <taxon>Mucoromycota</taxon>
        <taxon>Glomeromycotina</taxon>
        <taxon>Glomeromycetes</taxon>
        <taxon>Glomerales</taxon>
        <taxon>Glomeraceae</taxon>
        <taxon>Funneliformis</taxon>
    </lineage>
</organism>
<keyword evidence="2" id="KW-1185">Reference proteome</keyword>
<dbReference type="AlphaFoldDB" id="A0A9W4T3U8"/>
<dbReference type="OrthoDB" id="2439449at2759"/>
<comment type="caution">
    <text evidence="1">The sequence shown here is derived from an EMBL/GenBank/DDBJ whole genome shotgun (WGS) entry which is preliminary data.</text>
</comment>
<gene>
    <name evidence="1" type="ORF">FWILDA_LOCUS15161</name>
</gene>
<protein>
    <submittedName>
        <fullName evidence="1">10816_t:CDS:1</fullName>
    </submittedName>
</protein>
<sequence length="558" mass="64436">MPKWSEAALSLKKDGLLVSIYIFILAKQREIGDRKEVGLCQNNHQATQHAWSSYGCSPVGFFLSLHEGLKHAFDAKNALHLQPPDQQTRNEEVVIFWLNIENERAELQIQQTQYQFIADRSISNNKAHDLIEEQKLDLISKRALDIETCVFRKRQTVETFSTTPNKILRTTNTEVESNNDTTFSEESVKTFDGCHQDTVETPPKSSESVSVDENDEKEDEEIFFELEELKKRFKSYSLNEWLVGTINVSSKFKEYQMQLIEKCNKGVKITWNDKYEILAFSSIIVLVRPCPYSTFTTYEWEQVVNTNPYAVKESILTSPLSSSLYEACSHVATGLDYDFVSYDKSDLGKKASRIFNNLKEDLSQASKTKITEDEHRFHFLDPLLKPFFCGGLKNYEVKLNKKVNGSLKRPDFSCRVDGITILNSEVKPLGCTSLQKDKDFTKVHLRSKKSINQLLNKKGGPNQSMFFLNMWDNLDSYFMDLQYDGIYRSWPWLSTKLVTEKSSFPLMVLTIYHLANMEEQVRRIANNYEERSGSFTPPDQMQYIIDEPNSPQLKALLR</sequence>
<reference evidence="1" key="1">
    <citation type="submission" date="2022-08" db="EMBL/GenBank/DDBJ databases">
        <authorList>
            <person name="Kallberg Y."/>
            <person name="Tangrot J."/>
            <person name="Rosling A."/>
        </authorList>
    </citation>
    <scope>NUCLEOTIDE SEQUENCE</scope>
    <source>
        <strain evidence="1">Wild A</strain>
    </source>
</reference>
<accession>A0A9W4T3U8</accession>
<proteinExistence type="predicted"/>